<dbReference type="InterPro" id="IPR001650">
    <property type="entry name" value="Helicase_C-like"/>
</dbReference>
<keyword evidence="4" id="KW-1185">Reference proteome</keyword>
<organism evidence="3 4">
    <name type="scientific">Aeromonas phage LAh_7</name>
    <dbReference type="NCBI Taxonomy" id="2591031"/>
    <lineage>
        <taxon>Viruses</taxon>
        <taxon>Duplodnaviria</taxon>
        <taxon>Heunggongvirae</taxon>
        <taxon>Uroviricota</taxon>
        <taxon>Caudoviricetes</taxon>
        <taxon>Casjensviridae</taxon>
        <taxon>Sharonstreetvirus</taxon>
        <taxon>Sharonstreetvirus LAh7</taxon>
    </lineage>
</organism>
<dbReference type="Gene3D" id="3.40.50.300">
    <property type="entry name" value="P-loop containing nucleotide triphosphate hydrolases"/>
    <property type="match status" value="1"/>
</dbReference>
<evidence type="ECO:0000313" key="4">
    <source>
        <dbReference type="Proteomes" id="UP000318298"/>
    </source>
</evidence>
<reference evidence="3 4" key="1">
    <citation type="submission" date="2019-04" db="EMBL/GenBank/DDBJ databases">
        <title>Novel bacteriophages capable of disrupting biofilms from clinical strains of Aeromonas hydrophila with intrinsic antibiotic resistance.</title>
        <authorList>
            <person name="Kabwe M."/>
            <person name="Brown T.L."/>
            <person name="Speirs L."/>
            <person name="Ku H."/>
            <person name="Leach M."/>
            <person name="Chan H.T."/>
            <person name="Petrovski S."/>
            <person name="Lock P."/>
            <person name="Tucci J."/>
        </authorList>
    </citation>
    <scope>NUCLEOTIDE SEQUENCE [LARGE SCALE GENOMIC DNA]</scope>
</reference>
<dbReference type="InterPro" id="IPR027417">
    <property type="entry name" value="P-loop_NTPase"/>
</dbReference>
<keyword evidence="3" id="KW-0378">Hydrolase</keyword>
<gene>
    <name evidence="3" type="ORF">LAh7_68</name>
</gene>
<dbReference type="PANTHER" id="PTHR10799">
    <property type="entry name" value="SNF2/RAD54 HELICASE FAMILY"/>
    <property type="match status" value="1"/>
</dbReference>
<dbReference type="PROSITE" id="PS51194">
    <property type="entry name" value="HELICASE_CTER"/>
    <property type="match status" value="1"/>
</dbReference>
<dbReference type="InterPro" id="IPR000330">
    <property type="entry name" value="SNF2_N"/>
</dbReference>
<evidence type="ECO:0000259" key="1">
    <source>
        <dbReference type="PROSITE" id="PS51192"/>
    </source>
</evidence>
<dbReference type="Pfam" id="PF00176">
    <property type="entry name" value="SNF2-rel_dom"/>
    <property type="match status" value="1"/>
</dbReference>
<keyword evidence="3" id="KW-0547">Nucleotide-binding</keyword>
<accession>A0A514A047</accession>
<feature type="domain" description="Helicase C-terminal" evidence="2">
    <location>
        <begin position="361"/>
        <end position="502"/>
    </location>
</feature>
<dbReference type="Pfam" id="PF00271">
    <property type="entry name" value="Helicase_C"/>
    <property type="match status" value="1"/>
</dbReference>
<sequence>MALSFSGGTTLLTSAATSVKRYLLDSWWERITQFATLDRHQMHGYQVEGTEFIKDNPFAACFVDLGLGKTIMTLTAIVDIFWSDPRIKKVLIIAPLKVANMTWPDEIKNWYHTCHLDFSVLTGDEHDRLRALRSKAKIYIINRENVGWLVDQVGKRWDFDMVVIDEAANFKDSTTTRFKALARVRPRIRRLVELTATPVSESYLGIFAMYFLLDRGERFGRSFQDYKDEYFKENRYSRRIEIRKESPERITEAISDITLVMEAKDYLKLEPTRFIDVQVQLSKEEQARYKEMADTAMIEVLNEVGEATLIEADTAATLTGKLLQMASGFIYETKRVFADETEEKVKVVRTPHILHNHKLDALDCILDDMKEQGERVVVVYHFKPSLERLMKRYKHGKVMDKEGRLVSDWNAGKIDLLFIHAQSAGHGLNMQKGGRVMVFFDLPWSLDLYLQVIGRLARQGQLYQVLVYHLMAKGTDDHRVVERLREKRDTQDWLFDRLKKLAAKRKREMLKRIAALADGDDDEI</sequence>
<dbReference type="SMART" id="SM00487">
    <property type="entry name" value="DEXDc"/>
    <property type="match status" value="1"/>
</dbReference>
<protein>
    <submittedName>
        <fullName evidence="3">Putative ATP-dependent helicase</fullName>
    </submittedName>
</protein>
<dbReference type="GO" id="GO:0004386">
    <property type="term" value="F:helicase activity"/>
    <property type="evidence" value="ECO:0007669"/>
    <property type="project" value="UniProtKB-KW"/>
</dbReference>
<dbReference type="InterPro" id="IPR038718">
    <property type="entry name" value="SNF2-like_sf"/>
</dbReference>
<dbReference type="GO" id="GO:0005524">
    <property type="term" value="F:ATP binding"/>
    <property type="evidence" value="ECO:0007669"/>
    <property type="project" value="InterPro"/>
</dbReference>
<dbReference type="Proteomes" id="UP000318298">
    <property type="component" value="Segment"/>
</dbReference>
<dbReference type="SUPFAM" id="SSF52540">
    <property type="entry name" value="P-loop containing nucleoside triphosphate hydrolases"/>
    <property type="match status" value="2"/>
</dbReference>
<dbReference type="EMBL" id="MK838113">
    <property type="protein sequence ID" value="QDH46649.1"/>
    <property type="molecule type" value="Genomic_DNA"/>
</dbReference>
<dbReference type="PROSITE" id="PS51192">
    <property type="entry name" value="HELICASE_ATP_BIND_1"/>
    <property type="match status" value="1"/>
</dbReference>
<evidence type="ECO:0000259" key="2">
    <source>
        <dbReference type="PROSITE" id="PS51194"/>
    </source>
</evidence>
<evidence type="ECO:0000313" key="3">
    <source>
        <dbReference type="EMBL" id="QDH46649.1"/>
    </source>
</evidence>
<keyword evidence="3" id="KW-0347">Helicase</keyword>
<feature type="domain" description="Helicase ATP-binding" evidence="1">
    <location>
        <begin position="50"/>
        <end position="216"/>
    </location>
</feature>
<dbReference type="InterPro" id="IPR014001">
    <property type="entry name" value="Helicase_ATP-bd"/>
</dbReference>
<name>A0A514A047_9CAUD</name>
<keyword evidence="3" id="KW-0067">ATP-binding</keyword>
<dbReference type="Gene3D" id="3.40.50.10810">
    <property type="entry name" value="Tandem AAA-ATPase domain"/>
    <property type="match status" value="1"/>
</dbReference>
<proteinExistence type="predicted"/>